<keyword evidence="3" id="KW-1185">Reference proteome</keyword>
<evidence type="ECO:0000256" key="1">
    <source>
        <dbReference type="SAM" id="MobiDB-lite"/>
    </source>
</evidence>
<dbReference type="AlphaFoldDB" id="A0A4Z2HV53"/>
<accession>A0A4Z2HV53</accession>
<organism evidence="2 3">
    <name type="scientific">Liparis tanakae</name>
    <name type="common">Tanaka's snailfish</name>
    <dbReference type="NCBI Taxonomy" id="230148"/>
    <lineage>
        <taxon>Eukaryota</taxon>
        <taxon>Metazoa</taxon>
        <taxon>Chordata</taxon>
        <taxon>Craniata</taxon>
        <taxon>Vertebrata</taxon>
        <taxon>Euteleostomi</taxon>
        <taxon>Actinopterygii</taxon>
        <taxon>Neopterygii</taxon>
        <taxon>Teleostei</taxon>
        <taxon>Neoteleostei</taxon>
        <taxon>Acanthomorphata</taxon>
        <taxon>Eupercaria</taxon>
        <taxon>Perciformes</taxon>
        <taxon>Cottioidei</taxon>
        <taxon>Cottales</taxon>
        <taxon>Liparidae</taxon>
        <taxon>Liparis</taxon>
    </lineage>
</organism>
<sequence>MPAHAASLSSSHIPTPCLRDGSLSGLAEWFLLPSARRSKRVTLKPPEKFESRSPPRTIQAPPFAQRHAILISPKTAALFGSSTPCGQISGALRRAGHRFVVFHPPDQPNNKKKEDRVVTHPTISHSDTNFTGLAC</sequence>
<dbReference type="EMBL" id="SRLO01000172">
    <property type="protein sequence ID" value="TNN69726.1"/>
    <property type="molecule type" value="Genomic_DNA"/>
</dbReference>
<dbReference type="Proteomes" id="UP000314294">
    <property type="component" value="Unassembled WGS sequence"/>
</dbReference>
<feature type="region of interest" description="Disordered" evidence="1">
    <location>
        <begin position="41"/>
        <end position="61"/>
    </location>
</feature>
<name>A0A4Z2HV53_9TELE</name>
<protein>
    <submittedName>
        <fullName evidence="2">Uncharacterized protein</fullName>
    </submittedName>
</protein>
<reference evidence="2 3" key="1">
    <citation type="submission" date="2019-03" db="EMBL/GenBank/DDBJ databases">
        <title>First draft genome of Liparis tanakae, snailfish: a comprehensive survey of snailfish specific genes.</title>
        <authorList>
            <person name="Kim W."/>
            <person name="Song I."/>
            <person name="Jeong J.-H."/>
            <person name="Kim D."/>
            <person name="Kim S."/>
            <person name="Ryu S."/>
            <person name="Song J.Y."/>
            <person name="Lee S.K."/>
        </authorList>
    </citation>
    <scope>NUCLEOTIDE SEQUENCE [LARGE SCALE GENOMIC DNA]</scope>
    <source>
        <tissue evidence="2">Muscle</tissue>
    </source>
</reference>
<evidence type="ECO:0000313" key="2">
    <source>
        <dbReference type="EMBL" id="TNN69726.1"/>
    </source>
</evidence>
<proteinExistence type="predicted"/>
<gene>
    <name evidence="2" type="ORF">EYF80_020090</name>
</gene>
<comment type="caution">
    <text evidence="2">The sequence shown here is derived from an EMBL/GenBank/DDBJ whole genome shotgun (WGS) entry which is preliminary data.</text>
</comment>
<evidence type="ECO:0000313" key="3">
    <source>
        <dbReference type="Proteomes" id="UP000314294"/>
    </source>
</evidence>